<dbReference type="EMBL" id="ML741791">
    <property type="protein sequence ID" value="KAE8327537.1"/>
    <property type="molecule type" value="Genomic_DNA"/>
</dbReference>
<gene>
    <name evidence="1" type="ORF">BDV39DRAFT_175255</name>
</gene>
<protein>
    <submittedName>
        <fullName evidence="1">Uncharacterized protein</fullName>
    </submittedName>
</protein>
<keyword evidence="2" id="KW-1185">Reference proteome</keyword>
<proteinExistence type="predicted"/>
<organism evidence="1 2">
    <name type="scientific">Aspergillus sergii</name>
    <dbReference type="NCBI Taxonomy" id="1034303"/>
    <lineage>
        <taxon>Eukaryota</taxon>
        <taxon>Fungi</taxon>
        <taxon>Dikarya</taxon>
        <taxon>Ascomycota</taxon>
        <taxon>Pezizomycotina</taxon>
        <taxon>Eurotiomycetes</taxon>
        <taxon>Eurotiomycetidae</taxon>
        <taxon>Eurotiales</taxon>
        <taxon>Aspergillaceae</taxon>
        <taxon>Aspergillus</taxon>
        <taxon>Aspergillus subgen. Circumdati</taxon>
    </lineage>
</organism>
<reference evidence="2" key="1">
    <citation type="submission" date="2019-04" db="EMBL/GenBank/DDBJ databases">
        <title>Friends and foes A comparative genomics studyof 23 Aspergillus species from section Flavi.</title>
        <authorList>
            <consortium name="DOE Joint Genome Institute"/>
            <person name="Kjaerbolling I."/>
            <person name="Vesth T."/>
            <person name="Frisvad J.C."/>
            <person name="Nybo J.L."/>
            <person name="Theobald S."/>
            <person name="Kildgaard S."/>
            <person name="Isbrandt T."/>
            <person name="Kuo A."/>
            <person name="Sato A."/>
            <person name="Lyhne E.K."/>
            <person name="Kogle M.E."/>
            <person name="Wiebenga A."/>
            <person name="Kun R.S."/>
            <person name="Lubbers R.J."/>
            <person name="Makela M.R."/>
            <person name="Barry K."/>
            <person name="Chovatia M."/>
            <person name="Clum A."/>
            <person name="Daum C."/>
            <person name="Haridas S."/>
            <person name="He G."/>
            <person name="LaButti K."/>
            <person name="Lipzen A."/>
            <person name="Mondo S."/>
            <person name="Riley R."/>
            <person name="Salamov A."/>
            <person name="Simmons B.A."/>
            <person name="Magnuson J.K."/>
            <person name="Henrissat B."/>
            <person name="Mortensen U.H."/>
            <person name="Larsen T.O."/>
            <person name="Devries R.P."/>
            <person name="Grigoriev I.V."/>
            <person name="Machida M."/>
            <person name="Baker S.E."/>
            <person name="Andersen M.R."/>
        </authorList>
    </citation>
    <scope>NUCLEOTIDE SEQUENCE [LARGE SCALE GENOMIC DNA]</scope>
    <source>
        <strain evidence="2">CBS 130017</strain>
    </source>
</reference>
<evidence type="ECO:0000313" key="2">
    <source>
        <dbReference type="Proteomes" id="UP000325945"/>
    </source>
</evidence>
<evidence type="ECO:0000313" key="1">
    <source>
        <dbReference type="EMBL" id="KAE8327537.1"/>
    </source>
</evidence>
<sequence>MTQATADLTSSQTWTHLSKMPFIVQVLEPGLFHDDDSPFHEILARHGILRGDYQVLRPTIPLLQFEELNDDVIGELEDLGPVKVERVD</sequence>
<accession>A0A5N6X2U2</accession>
<dbReference type="Proteomes" id="UP000325945">
    <property type="component" value="Unassembled WGS sequence"/>
</dbReference>
<dbReference type="AlphaFoldDB" id="A0A5N6X2U2"/>
<name>A0A5N6X2U2_9EURO</name>